<evidence type="ECO:0000313" key="1">
    <source>
        <dbReference type="EMBL" id="XBV86941.1"/>
    </source>
</evidence>
<accession>A0AAU7UEQ8</accession>
<dbReference type="RefSeq" id="WP_350245033.1">
    <property type="nucleotide sequence ID" value="NZ_CP158299.1"/>
</dbReference>
<dbReference type="AlphaFoldDB" id="A0AAU7UEQ8"/>
<gene>
    <name evidence="1" type="ORF">ABOD76_11710</name>
</gene>
<protein>
    <recommendedName>
        <fullName evidence="2">DUF2946 domain-containing protein</fullName>
    </recommendedName>
</protein>
<reference evidence="1" key="1">
    <citation type="submission" date="2024-06" db="EMBL/GenBank/DDBJ databases">
        <title>Draft Genome Sequence of Deinococcus sonorensis Type Strain KR-87, a Biofilm Producing Representative of the Genus Deinococcus.</title>
        <authorList>
            <person name="Boren L.S."/>
            <person name="Grosso R.A."/>
            <person name="Hugenberg-Cox A.N."/>
            <person name="Hill J.T.E."/>
            <person name="Albert C.M."/>
            <person name="Tuohy J.M."/>
        </authorList>
    </citation>
    <scope>NUCLEOTIDE SEQUENCE</scope>
    <source>
        <strain evidence="1">KR-87</strain>
    </source>
</reference>
<dbReference type="EMBL" id="CP158299">
    <property type="protein sequence ID" value="XBV86941.1"/>
    <property type="molecule type" value="Genomic_DNA"/>
</dbReference>
<evidence type="ECO:0008006" key="2">
    <source>
        <dbReference type="Google" id="ProtNLM"/>
    </source>
</evidence>
<dbReference type="KEGG" id="dsc:ABOD76_11710"/>
<organism evidence="1">
    <name type="scientific">Deinococcus sonorensis KR-87</name>
    <dbReference type="NCBI Taxonomy" id="694439"/>
    <lineage>
        <taxon>Bacteria</taxon>
        <taxon>Thermotogati</taxon>
        <taxon>Deinococcota</taxon>
        <taxon>Deinococci</taxon>
        <taxon>Deinococcales</taxon>
        <taxon>Deinococcaceae</taxon>
        <taxon>Deinococcus</taxon>
    </lineage>
</organism>
<sequence length="127" mass="13583">MRRAAPSLWPRLWLWLATVLFGLQVPAHAALPMSALMVMPPGSAATPMSGMAMEHHPSGPATPHPLDCSGCQCCMPPLALVPELWHPPALPLLPASLHPPRAVREALRVRRATARGPPEPGLTIPQP</sequence>
<proteinExistence type="predicted"/>
<name>A0AAU7UEQ8_9DEIO</name>